<keyword evidence="2" id="KW-1185">Reference proteome</keyword>
<dbReference type="Proteomes" id="UP000050525">
    <property type="component" value="Unassembled WGS sequence"/>
</dbReference>
<reference evidence="1 2" key="1">
    <citation type="journal article" date="2012" name="Genome Biol.">
        <title>Sequencing three crocodilian genomes to illuminate the evolution of archosaurs and amniotes.</title>
        <authorList>
            <person name="St John J.A."/>
            <person name="Braun E.L."/>
            <person name="Isberg S.R."/>
            <person name="Miles L.G."/>
            <person name="Chong A.Y."/>
            <person name="Gongora J."/>
            <person name="Dalzell P."/>
            <person name="Moran C."/>
            <person name="Bed'hom B."/>
            <person name="Abzhanov A."/>
            <person name="Burgess S.C."/>
            <person name="Cooksey A.M."/>
            <person name="Castoe T.A."/>
            <person name="Crawford N.G."/>
            <person name="Densmore L.D."/>
            <person name="Drew J.C."/>
            <person name="Edwards S.V."/>
            <person name="Faircloth B.C."/>
            <person name="Fujita M.K."/>
            <person name="Greenwold M.J."/>
            <person name="Hoffmann F.G."/>
            <person name="Howard J.M."/>
            <person name="Iguchi T."/>
            <person name="Janes D.E."/>
            <person name="Khan S.Y."/>
            <person name="Kohno S."/>
            <person name="de Koning A.J."/>
            <person name="Lance S.L."/>
            <person name="McCarthy F.M."/>
            <person name="McCormack J.E."/>
            <person name="Merchant M.E."/>
            <person name="Peterson D.G."/>
            <person name="Pollock D.D."/>
            <person name="Pourmand N."/>
            <person name="Raney B.J."/>
            <person name="Roessler K.A."/>
            <person name="Sanford J.R."/>
            <person name="Sawyer R.H."/>
            <person name="Schmidt C.J."/>
            <person name="Triplett E.W."/>
            <person name="Tuberville T.D."/>
            <person name="Venegas-Anaya M."/>
            <person name="Howard J.T."/>
            <person name="Jarvis E.D."/>
            <person name="Guillette L.J.Jr."/>
            <person name="Glenn T.C."/>
            <person name="Green R.E."/>
            <person name="Ray D.A."/>
        </authorList>
    </citation>
    <scope>NUCLEOTIDE SEQUENCE [LARGE SCALE GENOMIC DNA]</scope>
    <source>
        <strain evidence="1">KSC_2009_1</strain>
    </source>
</reference>
<name>A0A151MRX5_ALLMI</name>
<dbReference type="AlphaFoldDB" id="A0A151MRX5"/>
<accession>A0A151MRX5</accession>
<evidence type="ECO:0000313" key="1">
    <source>
        <dbReference type="EMBL" id="KYO27278.1"/>
    </source>
</evidence>
<proteinExistence type="predicted"/>
<evidence type="ECO:0000313" key="2">
    <source>
        <dbReference type="Proteomes" id="UP000050525"/>
    </source>
</evidence>
<dbReference type="EMBL" id="AKHW03005226">
    <property type="protein sequence ID" value="KYO27278.1"/>
    <property type="molecule type" value="Genomic_DNA"/>
</dbReference>
<comment type="caution">
    <text evidence="1">The sequence shown here is derived from an EMBL/GenBank/DDBJ whole genome shotgun (WGS) entry which is preliminary data.</text>
</comment>
<protein>
    <submittedName>
        <fullName evidence="1">Uncharacterized protein</fullName>
    </submittedName>
</protein>
<gene>
    <name evidence="1" type="ORF">Y1Q_0021214</name>
</gene>
<sequence length="135" mass="15695">MCHRQGTSPGFFGKRDSFVSKSIDRAGEIHQTRNLWRQCALDKRVALSIMKLATPARLHYITNQFSVDHCMASMVTYEHGSTLVHLKKSQPYWARNEDINVFYQQLEEEIEETHRNETIIIFGNFNVILRIGLVL</sequence>
<organism evidence="1 2">
    <name type="scientific">Alligator mississippiensis</name>
    <name type="common">American alligator</name>
    <dbReference type="NCBI Taxonomy" id="8496"/>
    <lineage>
        <taxon>Eukaryota</taxon>
        <taxon>Metazoa</taxon>
        <taxon>Chordata</taxon>
        <taxon>Craniata</taxon>
        <taxon>Vertebrata</taxon>
        <taxon>Euteleostomi</taxon>
        <taxon>Archelosauria</taxon>
        <taxon>Archosauria</taxon>
        <taxon>Crocodylia</taxon>
        <taxon>Alligatoridae</taxon>
        <taxon>Alligatorinae</taxon>
        <taxon>Alligator</taxon>
    </lineage>
</organism>